<feature type="region of interest" description="Disordered" evidence="10">
    <location>
        <begin position="453"/>
        <end position="484"/>
    </location>
</feature>
<feature type="domain" description="PI3K/PI4K catalytic" evidence="13">
    <location>
        <begin position="1291"/>
        <end position="1566"/>
    </location>
</feature>
<keyword evidence="4" id="KW-0067">ATP-binding</keyword>
<dbReference type="InterPro" id="IPR011009">
    <property type="entry name" value="Kinase-like_dom_sf"/>
</dbReference>
<dbReference type="InterPro" id="IPR000403">
    <property type="entry name" value="PI3/4_kinase_cat_dom"/>
</dbReference>
<dbReference type="Gene3D" id="1.10.1070.11">
    <property type="entry name" value="Phosphatidylinositol 3-/4-kinase, catalytic domain"/>
    <property type="match status" value="1"/>
</dbReference>
<dbReference type="FunFam" id="2.60.40.150:FF:000205">
    <property type="entry name" value="Uncharacterized protein, isoform A"/>
    <property type="match status" value="1"/>
</dbReference>
<dbReference type="Proteomes" id="UP000504606">
    <property type="component" value="Unplaced"/>
</dbReference>
<dbReference type="Gene3D" id="3.30.1010.10">
    <property type="entry name" value="Phosphatidylinositol 3-kinase Catalytic Subunit, Chain A, domain 4"/>
    <property type="match status" value="1"/>
</dbReference>
<evidence type="ECO:0000256" key="3">
    <source>
        <dbReference type="ARBA" id="ARBA00022777"/>
    </source>
</evidence>
<dbReference type="SMART" id="SM00144">
    <property type="entry name" value="PI3K_rbd"/>
    <property type="match status" value="1"/>
</dbReference>
<dbReference type="GO" id="GO:0035005">
    <property type="term" value="F:1-phosphatidylinositol-4-phosphate 3-kinase activity"/>
    <property type="evidence" value="ECO:0007669"/>
    <property type="project" value="UniProtKB-EC"/>
</dbReference>
<feature type="compositionally biased region" description="Low complexity" evidence="10">
    <location>
        <begin position="174"/>
        <end position="189"/>
    </location>
</feature>
<feature type="region of interest" description="Disordered" evidence="10">
    <location>
        <begin position="401"/>
        <end position="424"/>
    </location>
</feature>
<feature type="region of interest" description="Disordered" evidence="10">
    <location>
        <begin position="149"/>
        <end position="211"/>
    </location>
</feature>
<dbReference type="PROSITE" id="PS51545">
    <property type="entry name" value="PIK_HELICAL"/>
    <property type="match status" value="1"/>
</dbReference>
<evidence type="ECO:0000259" key="16">
    <source>
        <dbReference type="PROSITE" id="PS51547"/>
    </source>
</evidence>
<keyword evidence="2" id="KW-0547">Nucleotide-binding</keyword>
<dbReference type="Pfam" id="PF00168">
    <property type="entry name" value="C2"/>
    <property type="match status" value="1"/>
</dbReference>
<feature type="domain" description="C2" evidence="11">
    <location>
        <begin position="1749"/>
        <end position="1868"/>
    </location>
</feature>
<dbReference type="CDD" id="cd08381">
    <property type="entry name" value="C2B_PI3K_class_II"/>
    <property type="match status" value="1"/>
</dbReference>
<dbReference type="InterPro" id="IPR036940">
    <property type="entry name" value="PI3/4_kinase_cat_sf"/>
</dbReference>
<dbReference type="InterPro" id="IPR000008">
    <property type="entry name" value="C2_dom"/>
</dbReference>
<dbReference type="PANTHER" id="PTHR10048">
    <property type="entry name" value="PHOSPHATIDYLINOSITOL KINASE"/>
    <property type="match status" value="1"/>
</dbReference>
<dbReference type="SUPFAM" id="SSF64268">
    <property type="entry name" value="PX domain"/>
    <property type="match status" value="1"/>
</dbReference>
<feature type="compositionally biased region" description="Low complexity" evidence="10">
    <location>
        <begin position="311"/>
        <end position="325"/>
    </location>
</feature>
<dbReference type="InterPro" id="IPR029071">
    <property type="entry name" value="Ubiquitin-like_domsf"/>
</dbReference>
<keyword evidence="3" id="KW-0418">Kinase</keyword>
<dbReference type="Pfam" id="PF00613">
    <property type="entry name" value="PI3Ka"/>
    <property type="match status" value="1"/>
</dbReference>
<dbReference type="Gene3D" id="1.25.40.70">
    <property type="entry name" value="Phosphatidylinositol 3-kinase, accessory domain (PIK)"/>
    <property type="match status" value="1"/>
</dbReference>
<evidence type="ECO:0000256" key="6">
    <source>
        <dbReference type="ARBA" id="ARBA00023985"/>
    </source>
</evidence>
<evidence type="ECO:0000259" key="15">
    <source>
        <dbReference type="PROSITE" id="PS51546"/>
    </source>
</evidence>
<dbReference type="GO" id="GO:0005737">
    <property type="term" value="C:cytoplasm"/>
    <property type="evidence" value="ECO:0007669"/>
    <property type="project" value="TreeGrafter"/>
</dbReference>
<dbReference type="CDD" id="cd04012">
    <property type="entry name" value="C2A_PI3K_class_II"/>
    <property type="match status" value="1"/>
</dbReference>
<dbReference type="SUPFAM" id="SSF49562">
    <property type="entry name" value="C2 domain (Calcium/lipid-binding domain, CaLB)"/>
    <property type="match status" value="2"/>
</dbReference>
<feature type="domain" description="PX" evidence="12">
    <location>
        <begin position="1604"/>
        <end position="1720"/>
    </location>
</feature>
<dbReference type="InterPro" id="IPR018936">
    <property type="entry name" value="PI3/4_kinase_CS"/>
</dbReference>
<dbReference type="OrthoDB" id="67688at2759"/>
<dbReference type="InterPro" id="IPR001683">
    <property type="entry name" value="PX_dom"/>
</dbReference>
<sequence length="1875" mass="210032">MDSAKQKVKTDVDRQFEEDLERARALSLESLALEKFKKCKQQKELERLHDSQKLFRHNVSVSTTRSEVHERKLSAPQTSNNNIVHERLELKSRPRPGSFNPGAAKLTPILAPPPTTRRVSVTTTESAKDLISFNSPEYNEQSLYPDLDDLYGSLSRQSSSNDESLSNDPKEVFLSSTPRLSRSNSSVSNFGPQRHFCHDSSPPTIPTLSHSQSDSLAMRSVQFPGFNHLNVSNMSNLSNISSFSNTSSIPFSSSLLSTSAPFLGSAIQPYSPAQGMDPLKASSSLTPYGALSSVPPSIPFRSYRVPANGSSDSASSSAGLSAHPSTPFPAITQSGEPALHGGLEVLKVVEKKDNSNLIDLSLFDGADETNHRFQGLYGSNSGTTVRTSVLEAFDPLLTSQGASCPDTIEEQSEKDETTSQCSGSLYDPYDPFDFMYAPSEGSQSDPVYAAVVKKKETSDADSVSPTKTGPPPLPPRNYAAKKAEEKKQNRHKSFLHEDISETTCNTSYINSDLRAYHSMVLSLRAEHSYDDLYTNAGLVTSSTIESHYSEGTSIKLVVHSVNGKNSQPVIFTCDVDSTVEIVILHVMCALEGDMSGEASDYVLRVWGLAEYLTLNTSLSDYEYVHNCIKLDEDVTLAIMHIDEVSHPLARTLQDDNRDKSLTLENLLPNEPVTPISYESLLILLETLEREMNRLQHSSEQAKGNGGVQERGVVQAVKAVCALLGNVETSEITEAVEGLVHQCKSRILPQSSPVQLDAESPYRTEIGGDDGYYSVVTLRRKSNNASENNIERHFSDMISSHCEKIRDAVQHLIETYCQAFRVNFQLVSQPITTADTRCLSTVNDCVLVHIDGLHRLQTSWDHDEYLIAGQVYHGTRPIGHTVLSRPLAVQNSYYKRVLFDSWLNFDSLSVNMLPREARLVLVLYGRSITKSGDNDHDVTDGSQQMSEVELGWASLQFFNYDGILTQGNFLLSLWPPGADKRLGPSPLPGSQPHSDVHPVLGVELPDYGGTVMFPNGGSSETVITAPTYDFESLDHNTQQQLLDIIDQDTFTRPLPEDREVLWEKRHYLHHKPEALAKVILAAHDWDYLSSSKMHALIRSWTPMEPVQALQLLLPCYPDGEVRKMAVSWIQGIGRDEIIDYLPQLVQALKHETYDSSPLAAFLLRRALCSPRVAHHLYWLLTQSLPGQCPQNSSETTGADDVSVCEARYHRRFQLMLRALLSISGEALRQRFLSQQMLVKGLLDVAQSVKTTKESLRLQTLARDLEWVHRSLNEASSPTCLPLSPALEVSGIQVRTSSYFPSNTLPLKINFIGSSSRIIPAIFKVGDDLQQDMLTIQMIRIMDKLWLKEGLDLKMVTFTCVPTGHMRGMIEMVQQAETLRKIQVELGLTGSFKDRPIAEWLAKHNPSALEYERAVSNFTASCAGYSVATYILGICDRHNDNIMLKTSGHLFHIDFGKFLGDAQMFGNFKRDRTPFVLTSDMAYVINGGDKPSAKFHNFVDLCCQAFNIVRKHGNLILNMFGLMASSGIPGVTMDAVQYVQRALLPDQTNPEAAAYFARMIQSSLKSWFTQFNFFLHNLSQLRFTGDHNDGELLSFIPKTYTMQQEGRLKSVAVYGCQKRYDPEKYYLYILRVERANQPDPTFLFRSYKEFCELQQKLCIHFPLAKCHSLTSGLHMGRSNIKQVADKRRLDIERFLVSLFRMADEISHSDLVYTFFHPLLRDQQEVSVANIHTSKYKEKKASRPQGLEAHRLKGQLKLSIQYQRGTLMVMVHHARELPFLAGSQEPSAYVKVYLLPDPSKATKRKTKVVRRNCHPTFMEMIEYRMPLDVICHRTLQATVWNHDTLQENEFLGGISLPLVSCDLSKETVEWYSLGNVCR</sequence>
<dbReference type="FunFam" id="3.30.1520.10:FF:000006">
    <property type="entry name" value="Phosphatidylinositol 4-phosphate 3-kinase C2 domain-containing subunit alpha"/>
    <property type="match status" value="1"/>
</dbReference>
<evidence type="ECO:0000259" key="14">
    <source>
        <dbReference type="PROSITE" id="PS51545"/>
    </source>
</evidence>
<dbReference type="InterPro" id="IPR000341">
    <property type="entry name" value="PI3K_Ras-bd_dom"/>
</dbReference>
<dbReference type="GO" id="GO:0048015">
    <property type="term" value="P:phosphatidylinositol-mediated signaling"/>
    <property type="evidence" value="ECO:0007669"/>
    <property type="project" value="TreeGrafter"/>
</dbReference>
<dbReference type="PROSITE" id="PS51546">
    <property type="entry name" value="PI3K_RBD"/>
    <property type="match status" value="1"/>
</dbReference>
<protein>
    <submittedName>
        <fullName evidence="18">Phosphatidylinositol 4-phosphate 3-kinase C2 domain-containing subunit beta isoform X1</fullName>
    </submittedName>
</protein>
<dbReference type="SUPFAM" id="SSF48371">
    <property type="entry name" value="ARM repeat"/>
    <property type="match status" value="1"/>
</dbReference>
<dbReference type="Pfam" id="PF00794">
    <property type="entry name" value="PI3K_rbd"/>
    <property type="match status" value="1"/>
</dbReference>
<dbReference type="GO" id="GO:0043491">
    <property type="term" value="P:phosphatidylinositol 3-kinase/protein kinase B signal transduction"/>
    <property type="evidence" value="ECO:0007669"/>
    <property type="project" value="TreeGrafter"/>
</dbReference>
<keyword evidence="17" id="KW-1185">Reference proteome</keyword>
<gene>
    <name evidence="18" type="primary">LOC113206440</name>
</gene>
<dbReference type="KEGG" id="foc:113206440"/>
<dbReference type="PROSITE" id="PS00916">
    <property type="entry name" value="PI3_4_KINASE_2"/>
    <property type="match status" value="1"/>
</dbReference>
<dbReference type="FunFam" id="3.30.1010.10:FF:000001">
    <property type="entry name" value="Phosphatidylinositol 4-phosphate 3-kinase C2 domain-containing subunit beta"/>
    <property type="match status" value="1"/>
</dbReference>
<dbReference type="PROSITE" id="PS50290">
    <property type="entry name" value="PI3_4_KINASE_3"/>
    <property type="match status" value="1"/>
</dbReference>
<dbReference type="SMART" id="SM00239">
    <property type="entry name" value="C2"/>
    <property type="match status" value="1"/>
</dbReference>
<evidence type="ECO:0000313" key="17">
    <source>
        <dbReference type="Proteomes" id="UP000504606"/>
    </source>
</evidence>
<feature type="domain" description="PIK helical" evidence="14">
    <location>
        <begin position="1026"/>
        <end position="1205"/>
    </location>
</feature>
<evidence type="ECO:0000256" key="2">
    <source>
        <dbReference type="ARBA" id="ARBA00022741"/>
    </source>
</evidence>
<dbReference type="InterPro" id="IPR036871">
    <property type="entry name" value="PX_dom_sf"/>
</dbReference>
<accession>A0A6J1SIA9</accession>
<dbReference type="CTD" id="39329"/>
<dbReference type="CDD" id="cd05166">
    <property type="entry name" value="PI3Kc_II"/>
    <property type="match status" value="1"/>
</dbReference>
<feature type="compositionally biased region" description="Polar residues" evidence="10">
    <location>
        <begin position="154"/>
        <end position="167"/>
    </location>
</feature>
<dbReference type="SMART" id="SM00146">
    <property type="entry name" value="PI3Kc"/>
    <property type="match status" value="1"/>
</dbReference>
<dbReference type="Pfam" id="PF00454">
    <property type="entry name" value="PI3_PI4_kinase"/>
    <property type="match status" value="1"/>
</dbReference>
<dbReference type="PROSITE" id="PS50004">
    <property type="entry name" value="C2"/>
    <property type="match status" value="1"/>
</dbReference>
<dbReference type="GO" id="GO:0016477">
    <property type="term" value="P:cell migration"/>
    <property type="evidence" value="ECO:0007669"/>
    <property type="project" value="TreeGrafter"/>
</dbReference>
<dbReference type="CDD" id="cd06884">
    <property type="entry name" value="PX_PI3K_C2_68D"/>
    <property type="match status" value="1"/>
</dbReference>
<evidence type="ECO:0000256" key="8">
    <source>
        <dbReference type="PROSITE-ProRule" id="PRU00880"/>
    </source>
</evidence>
<comment type="catalytic activity">
    <reaction evidence="7">
        <text>a 1,2-diacyl-sn-glycero-3-phospho-(1D-myo-inositol 4-phosphate) + ATP = a 1,2-diacyl-sn-glycero-3-phospho-(1D-myo-inositol-3,4-bisphosphate) + ADP + H(+)</text>
        <dbReference type="Rhea" id="RHEA:18373"/>
        <dbReference type="ChEBI" id="CHEBI:15378"/>
        <dbReference type="ChEBI" id="CHEBI:30616"/>
        <dbReference type="ChEBI" id="CHEBI:57658"/>
        <dbReference type="ChEBI" id="CHEBI:58178"/>
        <dbReference type="ChEBI" id="CHEBI:456216"/>
        <dbReference type="EC" id="2.7.1.154"/>
    </reaction>
    <physiologicalReaction direction="left-to-right" evidence="7">
        <dbReference type="Rhea" id="RHEA:18374"/>
    </physiologicalReaction>
</comment>
<dbReference type="FunFam" id="1.10.1070.11:FF:000003">
    <property type="entry name" value="Phosphatidylinositol 4-phosphate 3-kinase C2 domain-containing subunit beta"/>
    <property type="match status" value="1"/>
</dbReference>
<dbReference type="FunFam" id="1.25.40.70:FF:000014">
    <property type="entry name" value="Phosphatidylinositol-4-phosphate 3-kinase C2 domain-containing subunit beta"/>
    <property type="match status" value="1"/>
</dbReference>
<dbReference type="InterPro" id="IPR042236">
    <property type="entry name" value="PI3K_accessory_sf"/>
</dbReference>
<name>A0A6J1SIA9_FRAOC</name>
<dbReference type="InterPro" id="IPR015433">
    <property type="entry name" value="PI3/4_kinase"/>
</dbReference>
<organism evidence="17 18">
    <name type="scientific">Frankliniella occidentalis</name>
    <name type="common">Western flower thrips</name>
    <name type="synonym">Euthrips occidentalis</name>
    <dbReference type="NCBI Taxonomy" id="133901"/>
    <lineage>
        <taxon>Eukaryota</taxon>
        <taxon>Metazoa</taxon>
        <taxon>Ecdysozoa</taxon>
        <taxon>Arthropoda</taxon>
        <taxon>Hexapoda</taxon>
        <taxon>Insecta</taxon>
        <taxon>Pterygota</taxon>
        <taxon>Neoptera</taxon>
        <taxon>Paraneoptera</taxon>
        <taxon>Thysanoptera</taxon>
        <taxon>Terebrantia</taxon>
        <taxon>Thripoidea</taxon>
        <taxon>Thripidae</taxon>
        <taxon>Frankliniella</taxon>
    </lineage>
</organism>
<dbReference type="InterPro" id="IPR002420">
    <property type="entry name" value="PI3K-type_C2_dom"/>
</dbReference>
<dbReference type="SUPFAM" id="SSF56112">
    <property type="entry name" value="Protein kinase-like (PK-like)"/>
    <property type="match status" value="1"/>
</dbReference>
<evidence type="ECO:0000256" key="1">
    <source>
        <dbReference type="ARBA" id="ARBA00022679"/>
    </source>
</evidence>
<dbReference type="GO" id="GO:0005886">
    <property type="term" value="C:plasma membrane"/>
    <property type="evidence" value="ECO:0007669"/>
    <property type="project" value="TreeGrafter"/>
</dbReference>
<dbReference type="Pfam" id="PF00787">
    <property type="entry name" value="PX"/>
    <property type="match status" value="1"/>
</dbReference>
<dbReference type="RefSeq" id="XP_026278316.1">
    <property type="nucleotide sequence ID" value="XM_026422531.2"/>
</dbReference>
<reference evidence="18" key="1">
    <citation type="submission" date="2025-08" db="UniProtKB">
        <authorList>
            <consortium name="RefSeq"/>
        </authorList>
    </citation>
    <scope>IDENTIFICATION</scope>
    <source>
        <tissue evidence="18">Whole organism</tissue>
    </source>
</reference>
<dbReference type="PROSITE" id="PS50195">
    <property type="entry name" value="PX"/>
    <property type="match status" value="1"/>
</dbReference>
<dbReference type="SMART" id="SM00312">
    <property type="entry name" value="PX"/>
    <property type="match status" value="1"/>
</dbReference>
<evidence type="ECO:0000259" key="13">
    <source>
        <dbReference type="PROSITE" id="PS50290"/>
    </source>
</evidence>
<feature type="domain" description="PI3K-RBD" evidence="15">
    <location>
        <begin position="551"/>
        <end position="640"/>
    </location>
</feature>
<evidence type="ECO:0000256" key="4">
    <source>
        <dbReference type="ARBA" id="ARBA00022840"/>
    </source>
</evidence>
<dbReference type="PANTHER" id="PTHR10048:SF14">
    <property type="entry name" value="LD28067P"/>
    <property type="match status" value="1"/>
</dbReference>
<evidence type="ECO:0000259" key="11">
    <source>
        <dbReference type="PROSITE" id="PS50004"/>
    </source>
</evidence>
<dbReference type="PROSITE" id="PS51547">
    <property type="entry name" value="C2_PI3K"/>
    <property type="match status" value="1"/>
</dbReference>
<dbReference type="Pfam" id="PF00792">
    <property type="entry name" value="PI3K_C2"/>
    <property type="match status" value="1"/>
</dbReference>
<keyword evidence="5" id="KW-0443">Lipid metabolism</keyword>
<dbReference type="InterPro" id="IPR001263">
    <property type="entry name" value="PI3K_accessory_dom"/>
</dbReference>
<evidence type="ECO:0000256" key="5">
    <source>
        <dbReference type="ARBA" id="ARBA00023098"/>
    </source>
</evidence>
<evidence type="ECO:0000256" key="9">
    <source>
        <dbReference type="SAM" id="Coils"/>
    </source>
</evidence>
<dbReference type="Gene3D" id="3.30.1520.10">
    <property type="entry name" value="Phox-like domain"/>
    <property type="match status" value="1"/>
</dbReference>
<dbReference type="SMART" id="SM00145">
    <property type="entry name" value="PI3Ka"/>
    <property type="match status" value="1"/>
</dbReference>
<comment type="catalytic activity">
    <reaction evidence="6">
        <text>a 1,2-diacyl-sn-glycero-3-phospho-(1D-myo-inositol) + ATP = a 1,2-diacyl-sn-glycero-3-phospho-(1D-myo-inositol-3-phosphate) + ADP + H(+)</text>
        <dbReference type="Rhea" id="RHEA:12709"/>
        <dbReference type="ChEBI" id="CHEBI:15378"/>
        <dbReference type="ChEBI" id="CHEBI:30616"/>
        <dbReference type="ChEBI" id="CHEBI:57880"/>
        <dbReference type="ChEBI" id="CHEBI:58088"/>
        <dbReference type="ChEBI" id="CHEBI:456216"/>
        <dbReference type="EC" id="2.7.1.137"/>
    </reaction>
    <physiologicalReaction direction="left-to-right" evidence="6">
        <dbReference type="Rhea" id="RHEA:12710"/>
    </physiologicalReaction>
</comment>
<keyword evidence="9" id="KW-0175">Coiled coil</keyword>
<dbReference type="GeneID" id="113206440"/>
<feature type="region of interest" description="Disordered" evidence="10">
    <location>
        <begin position="92"/>
        <end position="123"/>
    </location>
</feature>
<feature type="region of interest" description="Disordered" evidence="10">
    <location>
        <begin position="311"/>
        <end position="335"/>
    </location>
</feature>
<dbReference type="GO" id="GO:0035091">
    <property type="term" value="F:phosphatidylinositol binding"/>
    <property type="evidence" value="ECO:0007669"/>
    <property type="project" value="InterPro"/>
</dbReference>
<dbReference type="GO" id="GO:0005942">
    <property type="term" value="C:phosphatidylinositol 3-kinase complex"/>
    <property type="evidence" value="ECO:0007669"/>
    <property type="project" value="TreeGrafter"/>
</dbReference>
<dbReference type="Gene3D" id="2.60.40.150">
    <property type="entry name" value="C2 domain"/>
    <property type="match status" value="2"/>
</dbReference>
<evidence type="ECO:0000256" key="10">
    <source>
        <dbReference type="SAM" id="MobiDB-lite"/>
    </source>
</evidence>
<keyword evidence="1" id="KW-0808">Transferase</keyword>
<evidence type="ECO:0000256" key="7">
    <source>
        <dbReference type="ARBA" id="ARBA00029297"/>
    </source>
</evidence>
<feature type="coiled-coil region" evidence="9">
    <location>
        <begin position="677"/>
        <end position="704"/>
    </location>
</feature>
<dbReference type="GO" id="GO:0016303">
    <property type="term" value="F:1-phosphatidylinositol-3-kinase activity"/>
    <property type="evidence" value="ECO:0007669"/>
    <property type="project" value="UniProtKB-EC"/>
</dbReference>
<dbReference type="SUPFAM" id="SSF54236">
    <property type="entry name" value="Ubiquitin-like"/>
    <property type="match status" value="1"/>
</dbReference>
<feature type="domain" description="C2 PI3K-type" evidence="16">
    <location>
        <begin position="841"/>
        <end position="1004"/>
    </location>
</feature>
<comment type="similarity">
    <text evidence="8">Belongs to the PI3/PI4-kinase family.</text>
</comment>
<dbReference type="Gene3D" id="3.10.20.90">
    <property type="entry name" value="Phosphatidylinositol 3-kinase Catalytic Subunit, Chain A, domain 1"/>
    <property type="match status" value="1"/>
</dbReference>
<dbReference type="GO" id="GO:0005524">
    <property type="term" value="F:ATP binding"/>
    <property type="evidence" value="ECO:0007669"/>
    <property type="project" value="UniProtKB-KW"/>
</dbReference>
<evidence type="ECO:0000259" key="12">
    <source>
        <dbReference type="PROSITE" id="PS50195"/>
    </source>
</evidence>
<dbReference type="InterPro" id="IPR035892">
    <property type="entry name" value="C2_domain_sf"/>
</dbReference>
<proteinExistence type="inferred from homology"/>
<evidence type="ECO:0000313" key="18">
    <source>
        <dbReference type="RefSeq" id="XP_026278316.1"/>
    </source>
</evidence>
<dbReference type="InterPro" id="IPR016024">
    <property type="entry name" value="ARM-type_fold"/>
</dbReference>